<dbReference type="SUPFAM" id="SSF54909">
    <property type="entry name" value="Dimeric alpha+beta barrel"/>
    <property type="match status" value="1"/>
</dbReference>
<keyword evidence="2" id="KW-1185">Reference proteome</keyword>
<protein>
    <submittedName>
        <fullName evidence="1">Uncharacterized protein</fullName>
    </submittedName>
</protein>
<dbReference type="AlphaFoldDB" id="A0A2B7ZPQ7"/>
<reference evidence="1 2" key="1">
    <citation type="submission" date="2017-10" db="EMBL/GenBank/DDBJ databases">
        <title>Comparative genomics in systemic dimorphic fungi from Ajellomycetaceae.</title>
        <authorList>
            <person name="Munoz J.F."/>
            <person name="Mcewen J.G."/>
            <person name="Clay O.K."/>
            <person name="Cuomo C.A."/>
        </authorList>
    </citation>
    <scope>NUCLEOTIDE SEQUENCE [LARGE SCALE GENOMIC DNA]</scope>
    <source>
        <strain evidence="1 2">UAMH4076</strain>
    </source>
</reference>
<dbReference type="STRING" id="73230.A0A2B7ZPQ7"/>
<organism evidence="1 2">
    <name type="scientific">[Emmonsia] crescens</name>
    <dbReference type="NCBI Taxonomy" id="73230"/>
    <lineage>
        <taxon>Eukaryota</taxon>
        <taxon>Fungi</taxon>
        <taxon>Dikarya</taxon>
        <taxon>Ascomycota</taxon>
        <taxon>Pezizomycotina</taxon>
        <taxon>Eurotiomycetes</taxon>
        <taxon>Eurotiomycetidae</taxon>
        <taxon>Onygenales</taxon>
        <taxon>Ajellomycetaceae</taxon>
        <taxon>Emergomyces</taxon>
    </lineage>
</organism>
<name>A0A2B7ZPQ7_9EURO</name>
<dbReference type="Proteomes" id="UP000226031">
    <property type="component" value="Unassembled WGS sequence"/>
</dbReference>
<proteinExistence type="predicted"/>
<comment type="caution">
    <text evidence="1">The sequence shown here is derived from an EMBL/GenBank/DDBJ whole genome shotgun (WGS) entry which is preliminary data.</text>
</comment>
<evidence type="ECO:0000313" key="1">
    <source>
        <dbReference type="EMBL" id="PGH35986.1"/>
    </source>
</evidence>
<evidence type="ECO:0000313" key="2">
    <source>
        <dbReference type="Proteomes" id="UP000226031"/>
    </source>
</evidence>
<dbReference type="VEuPathDB" id="FungiDB:EMCG_06666"/>
<dbReference type="InterPro" id="IPR011008">
    <property type="entry name" value="Dimeric_a/b-barrel"/>
</dbReference>
<accession>A0A2B7ZPQ7</accession>
<dbReference type="Pfam" id="PF13826">
    <property type="entry name" value="Monooxy_af470-like"/>
    <property type="match status" value="1"/>
</dbReference>
<dbReference type="InterPro" id="IPR025444">
    <property type="entry name" value="Monooxy_af470"/>
</dbReference>
<sequence length="308" mass="34566">MAEKSFRPLLSPQKVPAYPKHARRMKINRYYGVIRDNFTISTWLLIGGLFQGMAVALLGYLTLLPTAAVIAYRVGDNLAMARGWKRNRYLSGVLLNRFTAQVPRSDGSFGSTPAERSVVVFIIGSKCNHPLGLFDPVYRKVADYFAATVRELEDTPEESGLLGRTSWIGDRETAANELMTVMYFRDFESLHKYAHGPLHIKAVKYWSSIVKDTPHVSIFHETYVVPKGQWENIYVNSRPTGLSAAAFPVRSAQGNGETEWMSPIVDARHANLRTAAGRIQADYLKGYEEKQSESWNQANEADYGNLAP</sequence>
<dbReference type="EMBL" id="PDND01000013">
    <property type="protein sequence ID" value="PGH35986.1"/>
    <property type="molecule type" value="Genomic_DNA"/>
</dbReference>
<gene>
    <name evidence="1" type="ORF">GX50_01156</name>
</gene>